<feature type="domain" description="Antitoxin Xre-like helix-turn-helix" evidence="2">
    <location>
        <begin position="31"/>
        <end position="86"/>
    </location>
</feature>
<organism evidence="3 4">
    <name type="scientific">Legionella fallonii LLAP-10</name>
    <dbReference type="NCBI Taxonomy" id="1212491"/>
    <lineage>
        <taxon>Bacteria</taxon>
        <taxon>Pseudomonadati</taxon>
        <taxon>Pseudomonadota</taxon>
        <taxon>Gammaproteobacteria</taxon>
        <taxon>Legionellales</taxon>
        <taxon>Legionellaceae</taxon>
        <taxon>Legionella</taxon>
    </lineage>
</organism>
<dbReference type="EMBL" id="LN614827">
    <property type="protein sequence ID" value="CEG57973.1"/>
    <property type="molecule type" value="Genomic_DNA"/>
</dbReference>
<dbReference type="GO" id="GO:0003677">
    <property type="term" value="F:DNA binding"/>
    <property type="evidence" value="ECO:0007669"/>
    <property type="project" value="InterPro"/>
</dbReference>
<evidence type="ECO:0000313" key="4">
    <source>
        <dbReference type="Proteomes" id="UP000032430"/>
    </source>
</evidence>
<proteinExistence type="predicted"/>
<evidence type="ECO:0000259" key="1">
    <source>
        <dbReference type="Pfam" id="PF09722"/>
    </source>
</evidence>
<evidence type="ECO:0000313" key="3">
    <source>
        <dbReference type="EMBL" id="CEG57973.1"/>
    </source>
</evidence>
<gene>
    <name evidence="3" type="ORF">LFA_2603</name>
</gene>
<reference evidence="4" key="1">
    <citation type="submission" date="2014-09" db="EMBL/GenBank/DDBJ databases">
        <authorList>
            <person name="Gomez-Valero L."/>
        </authorList>
    </citation>
    <scope>NUCLEOTIDE SEQUENCE [LARGE SCALE GENOMIC DNA]</scope>
    <source>
        <strain evidence="4">ATCC700992</strain>
    </source>
</reference>
<dbReference type="InterPro" id="IPR024467">
    <property type="entry name" value="Xre/MbcA/ParS-like_toxin-bd"/>
</dbReference>
<dbReference type="Pfam" id="PF09722">
    <property type="entry name" value="Xre_MbcA_ParS_C"/>
    <property type="match status" value="1"/>
</dbReference>
<dbReference type="Proteomes" id="UP000032430">
    <property type="component" value="Chromosome I"/>
</dbReference>
<name>A0A098G645_9GAMM</name>
<dbReference type="HOGENOM" id="CLU_157727_0_0_6"/>
<feature type="domain" description="Antitoxin Xre/MbcA/ParS-like toxin-binding" evidence="1">
    <location>
        <begin position="90"/>
        <end position="139"/>
    </location>
</feature>
<protein>
    <submittedName>
        <fullName evidence="3">Uncharacterized protein</fullName>
    </submittedName>
</protein>
<sequence length="141" mass="16058">MKYYLTIISNEMGFKMKTSNSTHHKEKEDVVLSKALCNLAKFYSLTGKDLGKIIGISEPSASRLTQGKKLISPHTKEGEIALLLLRIYRSLNAMVGNNHEKAKLWLNNQNKYFKNKPIEEMKTISGLIRVLNYLDAMRGKL</sequence>
<accession>A0A098G645</accession>
<evidence type="ECO:0000259" key="2">
    <source>
        <dbReference type="Pfam" id="PF20432"/>
    </source>
</evidence>
<dbReference type="AlphaFoldDB" id="A0A098G645"/>
<dbReference type="Pfam" id="PF20432">
    <property type="entry name" value="Xre-like-HTH"/>
    <property type="match status" value="1"/>
</dbReference>
<dbReference type="InterPro" id="IPR046847">
    <property type="entry name" value="Xre-like_HTH"/>
</dbReference>
<keyword evidence="4" id="KW-1185">Reference proteome</keyword>
<dbReference type="STRING" id="1212491.LFA_2603"/>
<dbReference type="KEGG" id="lfa:LFA_2603"/>